<feature type="coiled-coil region" evidence="1">
    <location>
        <begin position="766"/>
        <end position="808"/>
    </location>
</feature>
<reference evidence="3 4" key="1">
    <citation type="journal article" date="2023" name="Commun. Biol.">
        <title>Genome analysis of Parmales, the sister group of diatoms, reveals the evolutionary specialization of diatoms from phago-mixotrophs to photoautotrophs.</title>
        <authorList>
            <person name="Ban H."/>
            <person name="Sato S."/>
            <person name="Yoshikawa S."/>
            <person name="Yamada K."/>
            <person name="Nakamura Y."/>
            <person name="Ichinomiya M."/>
            <person name="Sato N."/>
            <person name="Blanc-Mathieu R."/>
            <person name="Endo H."/>
            <person name="Kuwata A."/>
            <person name="Ogata H."/>
        </authorList>
    </citation>
    <scope>NUCLEOTIDE SEQUENCE [LARGE SCALE GENOMIC DNA]</scope>
</reference>
<protein>
    <submittedName>
        <fullName evidence="3">Uncharacterized protein</fullName>
    </submittedName>
</protein>
<name>A0ABQ6MZ68_9STRA</name>
<accession>A0ABQ6MZ68</accession>
<comment type="caution">
    <text evidence="3">The sequence shown here is derived from an EMBL/GenBank/DDBJ whole genome shotgun (WGS) entry which is preliminary data.</text>
</comment>
<feature type="coiled-coil region" evidence="1">
    <location>
        <begin position="8"/>
        <end position="49"/>
    </location>
</feature>
<feature type="coiled-coil region" evidence="1">
    <location>
        <begin position="188"/>
        <end position="215"/>
    </location>
</feature>
<sequence length="2134" mass="236097">MTLLQITADQEKKTVEDALDRANRAEAKLLEAESAIEGLNNDVAGLKMELGVSNVEVEAALGTIKENVAFFFRSQEMAKAAYDAAAAEKSREHAAQLQEKDAEAARELQEKEAELASKEARATAVQKEHEDAAAALKQSHADEMAATRREIKENTEFYFRSLEMSKAAADAERAACLTVLQNHWCQNLMLHEQQKEDVEKEREALIDEKNELAALCTDRERRIAQMQDLGIQSFAQTTGERGRLEGELKDSQGEVAELTRTVEENTSFYFRSAEIAEAAHKKDLTAYADKMDKLEVSFLGSMSADEAIRGAMDAAAQEAADAAVAEIKDNTAFYFRSAEITDAAHKKDLAAYADKMDKLEVSFLNSMTADEAIRGAMDAEIRDNTAFYFRSAEVTEAAHQKELAELGDRFEMLNMNYMMSMAATTTDMWSRFDQLGSTWMTSFAQSTQGYNDRFQELEQLSLKSFAHHTAAEKELQDELIGAVSAAAVKETELKAEVQDYEERMGALENSFFTQLSLTQQDSHARISELETAYFGSLAVNTEAWNSKVKKLEELGMMSFAMSNQDNVDRVQELEQLSLANLTVTNVSNEAKMNELEQIGLKAFVESTTSITNLQGELVAAVSKGAATEVALTAELRDYGERMGTLETAYFGSLAVNTEAWNSKVEQLEELSMMSFALTSQENVGRVKELEETALASFALTNRENVGRVQELERAALVSFATTNVSNEARFMELEQIGLKAFAESTTSISNLQGELVEAVSEGALTRAKLTAEIQDYDERMGSLENSWFAQLSANTESWNSKVEQLEELSMMSFALTSQENVGRVKELEETALASFATTNGELVEAVSEGALTKAKLTAELQDGAERMAILEESYFKSLATTTNDMWGRIGELEMSYYSSMATVNQAWHARVDELDNLAFASLTTSSNDLWQRIGELEDMSAKAFIHHTEAEAKLQAELIGAVSAEAMTRTKLTAELQDYEERVGSLESGYFISLAVTDAAWNQRVEQMEELGLASFASAEMEKQQRVGELEDMGMKNFVHHVQAEAELQKELIGAVTAGAMKEAALGAEVRDYEERMGQLESNYFTGFAVVTEDAHARYDQMTENALVSFVESTMGYNKRIDELSDMGMKSFVHHVQVEAELQKELIGAVTAGAMKEAALGAEVRDYEERMGQLESNYFSSLSVVTNDAHARYDQMTENALVSLTNSTLGYNKRIDELSDMATRSFIHHTMAEAELQKELVGAVSSGALKEAALGAEVHDYEERMGQLESNYFSSLCVVTNDAHARYDQMTENALVSLTNSTLGYNQRIDELSDMATRSFIHHTMAEAELQKELVGAVSSGALKEAALGAEVRDYEERMGQLESNYFSSLCVVTNDAHARYDQMTENALVSLTNSTLGYNQRIDELSDLSTKAFIHHTMAEAELQQQLISAVSSGALTKATLLAEIGNYEERTRALESMWMHSLVHTTSTELKLQNELIMSATGAAAKETALTAELKDFEQRVSELSEMNMMAFVHHTTVEAGLQKELVGAVTAGALEAAALKAELSNFGERMRMLENSYFSSLAVVTEDAHARYDQMTENALVSLTQSTLGYNKIVDELNDMATKQFVHHTEVEAELQKELIQAVSDGALTKTTLTAELNDNAERFRMLENGYFSSLAVVTEDAHARYDQMTENALVSLTQSTLGYNKIVDELNDMAAKQFVHHTEVEAELQKELVQAVSQGALTKATLSTEVRNYEERVSSLETMWMKSFVHSTEAEAGLQNELISSAARAAAKEAALGAELKDFEQRVSELSSSYLSSLATSTNGWHALVDELNMNYTKAFIHSTEVEAGLQNELVAAVSSAALKESVMGAELNNFGERFLALENTFFASFAISSNANEARVTELEGLALASLAVTNNANEARVTELEGLALASFATTNNANHARFEEVERMSLELFARSTRITADLQDELVKAVTAGAMKELQMGAEIQDFEERFRLLNDMYVKEFVHHNEVEQGLQNELIGAVVGGAVDKMRESVVVGEKLDEEAERGMMTANELELKNDMVSQCKDRIVMQDLDLQGYMARRRELRDRMHNVSSVVRDWRGKIRKAGSSLIKAQGQKSRYTKVQPVMGETLFGEKMGGGMNRIQYVGV</sequence>
<feature type="region of interest" description="Disordered" evidence="2">
    <location>
        <begin position="92"/>
        <end position="117"/>
    </location>
</feature>
<keyword evidence="4" id="KW-1185">Reference proteome</keyword>
<dbReference type="EMBL" id="BRYB01001887">
    <property type="protein sequence ID" value="GMI35745.1"/>
    <property type="molecule type" value="Genomic_DNA"/>
</dbReference>
<evidence type="ECO:0000256" key="1">
    <source>
        <dbReference type="SAM" id="Coils"/>
    </source>
</evidence>
<evidence type="ECO:0000313" key="3">
    <source>
        <dbReference type="EMBL" id="GMI35745.1"/>
    </source>
</evidence>
<gene>
    <name evidence="3" type="ORF">TeGR_g11659</name>
</gene>
<organism evidence="3 4">
    <name type="scientific">Tetraparma gracilis</name>
    <dbReference type="NCBI Taxonomy" id="2962635"/>
    <lineage>
        <taxon>Eukaryota</taxon>
        <taxon>Sar</taxon>
        <taxon>Stramenopiles</taxon>
        <taxon>Ochrophyta</taxon>
        <taxon>Bolidophyceae</taxon>
        <taxon>Parmales</taxon>
        <taxon>Triparmaceae</taxon>
        <taxon>Tetraparma</taxon>
    </lineage>
</organism>
<evidence type="ECO:0000256" key="2">
    <source>
        <dbReference type="SAM" id="MobiDB-lite"/>
    </source>
</evidence>
<keyword evidence="1" id="KW-0175">Coiled coil</keyword>
<feature type="coiled-coil region" evidence="1">
    <location>
        <begin position="483"/>
        <end position="510"/>
    </location>
</feature>
<proteinExistence type="predicted"/>
<dbReference type="Proteomes" id="UP001165060">
    <property type="component" value="Unassembled WGS sequence"/>
</dbReference>
<evidence type="ECO:0000313" key="4">
    <source>
        <dbReference type="Proteomes" id="UP001165060"/>
    </source>
</evidence>